<organism evidence="1 2">
    <name type="scientific">Eumeta variegata</name>
    <name type="common">Bagworm moth</name>
    <name type="synonym">Eumeta japonica</name>
    <dbReference type="NCBI Taxonomy" id="151549"/>
    <lineage>
        <taxon>Eukaryota</taxon>
        <taxon>Metazoa</taxon>
        <taxon>Ecdysozoa</taxon>
        <taxon>Arthropoda</taxon>
        <taxon>Hexapoda</taxon>
        <taxon>Insecta</taxon>
        <taxon>Pterygota</taxon>
        <taxon>Neoptera</taxon>
        <taxon>Endopterygota</taxon>
        <taxon>Lepidoptera</taxon>
        <taxon>Glossata</taxon>
        <taxon>Ditrysia</taxon>
        <taxon>Tineoidea</taxon>
        <taxon>Psychidae</taxon>
        <taxon>Oiketicinae</taxon>
        <taxon>Eumeta</taxon>
    </lineage>
</organism>
<protein>
    <submittedName>
        <fullName evidence="1">Uncharacterized protein</fullName>
    </submittedName>
</protein>
<name>A0A4C1Y315_EUMVA</name>
<dbReference type="EMBL" id="BGZK01001033">
    <property type="protein sequence ID" value="GBP69212.1"/>
    <property type="molecule type" value="Genomic_DNA"/>
</dbReference>
<gene>
    <name evidence="1" type="ORF">EVAR_54172_1</name>
</gene>
<evidence type="ECO:0000313" key="2">
    <source>
        <dbReference type="Proteomes" id="UP000299102"/>
    </source>
</evidence>
<keyword evidence="2" id="KW-1185">Reference proteome</keyword>
<accession>A0A4C1Y315</accession>
<dbReference type="Proteomes" id="UP000299102">
    <property type="component" value="Unassembled WGS sequence"/>
</dbReference>
<dbReference type="AlphaFoldDB" id="A0A4C1Y315"/>
<evidence type="ECO:0000313" key="1">
    <source>
        <dbReference type="EMBL" id="GBP69212.1"/>
    </source>
</evidence>
<sequence>MFRGKSRIFSPDGKPRCIILGICVNKSSGAAARQLRRLSQDYGGALVDFRPIELRRPFVGLLHPVKDAGTGMNQKLGPGLLLAGNTILGPAADVVCLLVSFRRRLVCAVESNRAPPGAPEVILCQSAERRA</sequence>
<comment type="caution">
    <text evidence="1">The sequence shown here is derived from an EMBL/GenBank/DDBJ whole genome shotgun (WGS) entry which is preliminary data.</text>
</comment>
<reference evidence="1 2" key="1">
    <citation type="journal article" date="2019" name="Commun. Biol.">
        <title>The bagworm genome reveals a unique fibroin gene that provides high tensile strength.</title>
        <authorList>
            <person name="Kono N."/>
            <person name="Nakamura H."/>
            <person name="Ohtoshi R."/>
            <person name="Tomita M."/>
            <person name="Numata K."/>
            <person name="Arakawa K."/>
        </authorList>
    </citation>
    <scope>NUCLEOTIDE SEQUENCE [LARGE SCALE GENOMIC DNA]</scope>
</reference>
<proteinExistence type="predicted"/>